<geneLocation type="mitochondrion" evidence="1"/>
<name>A0A101LVG6_PICGL</name>
<proteinExistence type="predicted"/>
<reference evidence="1" key="1">
    <citation type="journal article" date="2015" name="Genome Biol. Evol.">
        <title>Organellar Genomes of White Spruce (Picea glauca): Assembly and Annotation.</title>
        <authorList>
            <person name="Jackman S.D."/>
            <person name="Warren R.L."/>
            <person name="Gibb E.A."/>
            <person name="Vandervalk B.P."/>
            <person name="Mohamadi H."/>
            <person name="Chu J."/>
            <person name="Raymond A."/>
            <person name="Pleasance S."/>
            <person name="Coope R."/>
            <person name="Wildung M.R."/>
            <person name="Ritland C.E."/>
            <person name="Bousquet J."/>
            <person name="Jones S.J."/>
            <person name="Bohlmann J."/>
            <person name="Birol I."/>
        </authorList>
    </citation>
    <scope>NUCLEOTIDE SEQUENCE [LARGE SCALE GENOMIC DNA]</scope>
    <source>
        <tissue evidence="1">Flushing bud</tissue>
    </source>
</reference>
<comment type="caution">
    <text evidence="1">The sequence shown here is derived from an EMBL/GenBank/DDBJ whole genome shotgun (WGS) entry which is preliminary data.</text>
</comment>
<protein>
    <submittedName>
        <fullName evidence="1">Uncharacterized protein</fullName>
    </submittedName>
</protein>
<gene>
    <name evidence="1" type="ORF">ABT39_MTgene1913</name>
</gene>
<evidence type="ECO:0000313" key="1">
    <source>
        <dbReference type="EMBL" id="KUM46107.1"/>
    </source>
</evidence>
<organism evidence="1">
    <name type="scientific">Picea glauca</name>
    <name type="common">White spruce</name>
    <name type="synonym">Pinus glauca</name>
    <dbReference type="NCBI Taxonomy" id="3330"/>
    <lineage>
        <taxon>Eukaryota</taxon>
        <taxon>Viridiplantae</taxon>
        <taxon>Streptophyta</taxon>
        <taxon>Embryophyta</taxon>
        <taxon>Tracheophyta</taxon>
        <taxon>Spermatophyta</taxon>
        <taxon>Pinopsida</taxon>
        <taxon>Pinidae</taxon>
        <taxon>Conifers I</taxon>
        <taxon>Pinales</taxon>
        <taxon>Pinaceae</taxon>
        <taxon>Picea</taxon>
    </lineage>
</organism>
<sequence>MAFDLEEILTQMLAPVLELARMLGKLLRSKREKLNLELYMPLVEQQLGHQLTSFGT</sequence>
<dbReference type="EMBL" id="LKAM01000013">
    <property type="protein sequence ID" value="KUM46107.1"/>
    <property type="molecule type" value="Genomic_DNA"/>
</dbReference>
<accession>A0A101LVG6</accession>
<dbReference type="AlphaFoldDB" id="A0A101LVG6"/>
<keyword evidence="1" id="KW-0496">Mitochondrion</keyword>